<feature type="transmembrane region" description="Helical" evidence="10">
    <location>
        <begin position="381"/>
        <end position="404"/>
    </location>
</feature>
<dbReference type="RefSeq" id="WP_170055278.1">
    <property type="nucleotide sequence ID" value="NZ_JABBKX010000006.1"/>
</dbReference>
<feature type="transmembrane region" description="Helical" evidence="10">
    <location>
        <begin position="12"/>
        <end position="36"/>
    </location>
</feature>
<dbReference type="GO" id="GO:0005886">
    <property type="term" value="C:plasma membrane"/>
    <property type="evidence" value="ECO:0007669"/>
    <property type="project" value="UniProtKB-SubCell"/>
</dbReference>
<comment type="similarity">
    <text evidence="2 10">Belongs to the glycosyltransferase 2 family.</text>
</comment>
<dbReference type="EC" id="2.4.1.-" evidence="10"/>
<evidence type="ECO:0000256" key="2">
    <source>
        <dbReference type="ARBA" id="ARBA00006739"/>
    </source>
</evidence>
<evidence type="ECO:0000256" key="7">
    <source>
        <dbReference type="ARBA" id="ARBA00022989"/>
    </source>
</evidence>
<comment type="subcellular location">
    <subcellularLocation>
        <location evidence="1 10">Cell membrane</location>
        <topology evidence="1 10">Multi-pass membrane protein</topology>
    </subcellularLocation>
</comment>
<evidence type="ECO:0000256" key="9">
    <source>
        <dbReference type="NCBIfam" id="TIGR03937"/>
    </source>
</evidence>
<gene>
    <name evidence="11" type="primary">pgaC</name>
    <name evidence="11" type="ORF">GWK16_17525</name>
</gene>
<keyword evidence="3 10" id="KW-1003">Cell membrane</keyword>
<proteinExistence type="inferred from homology"/>
<dbReference type="AlphaFoldDB" id="A0A848EI10"/>
<dbReference type="SUPFAM" id="SSF53448">
    <property type="entry name" value="Nucleotide-diphospho-sugar transferases"/>
    <property type="match status" value="1"/>
</dbReference>
<dbReference type="InterPro" id="IPR023853">
    <property type="entry name" value="PGA_PgaC/IcaA"/>
</dbReference>
<evidence type="ECO:0000256" key="5">
    <source>
        <dbReference type="ARBA" id="ARBA00022679"/>
    </source>
</evidence>
<keyword evidence="6 10" id="KW-0812">Transmembrane</keyword>
<evidence type="ECO:0000256" key="10">
    <source>
        <dbReference type="RuleBase" id="RU364028"/>
    </source>
</evidence>
<name>A0A848EI10_9PROT</name>
<dbReference type="Pfam" id="PF13641">
    <property type="entry name" value="Glyco_tranf_2_3"/>
    <property type="match status" value="1"/>
</dbReference>
<evidence type="ECO:0000256" key="6">
    <source>
        <dbReference type="ARBA" id="ARBA00022692"/>
    </source>
</evidence>
<dbReference type="EMBL" id="JABBKX010000006">
    <property type="protein sequence ID" value="NMJ43053.1"/>
    <property type="molecule type" value="Genomic_DNA"/>
</dbReference>
<feature type="transmembrane region" description="Helical" evidence="10">
    <location>
        <begin position="305"/>
        <end position="327"/>
    </location>
</feature>
<sequence>METLAAILTWLYAFVGFWPLLMMLVWVIGGLGFYLLHETGARRREAPPPLAQSLRVSILIPCYNEEDNAEETIRACAAQSYPDYEIIAINDGSRDRTAEVLDRLAAEIPRLRVVHLAQNQGKATALRTGALVANGEILVCIDGDAILHPDCVAWLVRRFGNRPRLGAVTGNPRIRNRSSLLGLLQVGEFSATIGLIKRTQRLYGRVFTVSGVVVAFRVSALHDVGWWTDDNLTEDVDVTWKLQRRRWTVHFEPNALCYILMPETLRGLWRQRLRWASGGAQTFLRYAPDFLHWKGRRMWGVLGEYVVSVFWCYAMILTLALALLSLAGLMPARLGPPPALLSIWGMVLSVACMVQFAVSLWVDRRHEPHRRETLRPLLWVIWYPAVFWCLSAAATAVGFPRAILRRGGRRARWTSPDRGFR</sequence>
<evidence type="ECO:0000256" key="3">
    <source>
        <dbReference type="ARBA" id="ARBA00022475"/>
    </source>
</evidence>
<accession>A0A848EI10</accession>
<dbReference type="GO" id="GO:0043708">
    <property type="term" value="P:cell adhesion involved in biofilm formation"/>
    <property type="evidence" value="ECO:0007669"/>
    <property type="project" value="InterPro"/>
</dbReference>
<evidence type="ECO:0000313" key="12">
    <source>
        <dbReference type="Proteomes" id="UP000548582"/>
    </source>
</evidence>
<dbReference type="GO" id="GO:0008375">
    <property type="term" value="F:acetylglucosaminyltransferase activity"/>
    <property type="evidence" value="ECO:0007669"/>
    <property type="project" value="UniProtKB-UniRule"/>
</dbReference>
<keyword evidence="4 10" id="KW-0328">Glycosyltransferase</keyword>
<dbReference type="PANTHER" id="PTHR43630:SF1">
    <property type="entry name" value="POLY-BETA-1,6-N-ACETYL-D-GLUCOSAMINE SYNTHASE"/>
    <property type="match status" value="1"/>
</dbReference>
<keyword evidence="8 10" id="KW-0472">Membrane</keyword>
<feature type="transmembrane region" description="Helical" evidence="10">
    <location>
        <begin position="339"/>
        <end position="361"/>
    </location>
</feature>
<dbReference type="CDD" id="cd06423">
    <property type="entry name" value="CESA_like"/>
    <property type="match status" value="1"/>
</dbReference>
<dbReference type="Gene3D" id="3.90.550.10">
    <property type="entry name" value="Spore Coat Polysaccharide Biosynthesis Protein SpsA, Chain A"/>
    <property type="match status" value="1"/>
</dbReference>
<feature type="transmembrane region" description="Helical" evidence="10">
    <location>
        <begin position="202"/>
        <end position="220"/>
    </location>
</feature>
<protein>
    <recommendedName>
        <fullName evidence="9 10">Poly-beta-1,6-N-acetyl-D-glucosamine synthase</fullName>
        <shortName evidence="10">Poly-beta-1,6-GlcNAc synthase</shortName>
        <ecNumber evidence="10">2.4.1.-</ecNumber>
    </recommendedName>
</protein>
<keyword evidence="7 10" id="KW-1133">Transmembrane helix</keyword>
<evidence type="ECO:0000256" key="4">
    <source>
        <dbReference type="ARBA" id="ARBA00022676"/>
    </source>
</evidence>
<dbReference type="InterPro" id="IPR029044">
    <property type="entry name" value="Nucleotide-diphossugar_trans"/>
</dbReference>
<evidence type="ECO:0000256" key="1">
    <source>
        <dbReference type="ARBA" id="ARBA00004651"/>
    </source>
</evidence>
<dbReference type="NCBIfam" id="TIGR03937">
    <property type="entry name" value="PgaC_IcaA"/>
    <property type="match status" value="1"/>
</dbReference>
<evidence type="ECO:0000313" key="11">
    <source>
        <dbReference type="EMBL" id="NMJ43053.1"/>
    </source>
</evidence>
<evidence type="ECO:0000256" key="8">
    <source>
        <dbReference type="ARBA" id="ARBA00023136"/>
    </source>
</evidence>
<keyword evidence="5 10" id="KW-0808">Transferase</keyword>
<comment type="caution">
    <text evidence="11">The sequence shown here is derived from an EMBL/GenBank/DDBJ whole genome shotgun (WGS) entry which is preliminary data.</text>
</comment>
<dbReference type="Proteomes" id="UP000548582">
    <property type="component" value="Unassembled WGS sequence"/>
</dbReference>
<organism evidence="11 12">
    <name type="scientific">Neoroseomonas marina</name>
    <dbReference type="NCBI Taxonomy" id="1232220"/>
    <lineage>
        <taxon>Bacteria</taxon>
        <taxon>Pseudomonadati</taxon>
        <taxon>Pseudomonadota</taxon>
        <taxon>Alphaproteobacteria</taxon>
        <taxon>Acetobacterales</taxon>
        <taxon>Acetobacteraceae</taxon>
        <taxon>Neoroseomonas</taxon>
    </lineage>
</organism>
<reference evidence="11 12" key="1">
    <citation type="submission" date="2020-03" db="EMBL/GenBank/DDBJ databases">
        <authorList>
            <person name="Sun Q."/>
        </authorList>
    </citation>
    <scope>NUCLEOTIDE SEQUENCE [LARGE SCALE GENOMIC DNA]</scope>
    <source>
        <strain evidence="11 12">JC162</strain>
    </source>
</reference>
<dbReference type="PANTHER" id="PTHR43630">
    <property type="entry name" value="POLY-BETA-1,6-N-ACETYL-D-GLUCOSAMINE SYNTHASE"/>
    <property type="match status" value="1"/>
</dbReference>
<keyword evidence="12" id="KW-1185">Reference proteome</keyword>